<feature type="compositionally biased region" description="Acidic residues" evidence="1">
    <location>
        <begin position="313"/>
        <end position="322"/>
    </location>
</feature>
<evidence type="ECO:0000313" key="3">
    <source>
        <dbReference type="EMBL" id="EOY45613.1"/>
    </source>
</evidence>
<keyword evidence="2" id="KW-0732">Signal</keyword>
<proteinExistence type="predicted"/>
<evidence type="ECO:0000256" key="2">
    <source>
        <dbReference type="SAM" id="SignalP"/>
    </source>
</evidence>
<feature type="chain" id="PRO_5039194645" evidence="2">
    <location>
        <begin position="24"/>
        <end position="322"/>
    </location>
</feature>
<evidence type="ECO:0000313" key="4">
    <source>
        <dbReference type="Proteomes" id="UP000014062"/>
    </source>
</evidence>
<feature type="signal peptide" evidence="2">
    <location>
        <begin position="1"/>
        <end position="23"/>
    </location>
</feature>
<dbReference type="AlphaFoldDB" id="A0A7U9H8R7"/>
<organism evidence="3 4">
    <name type="scientific">Streptomyces lividans 1326</name>
    <dbReference type="NCBI Taxonomy" id="1200984"/>
    <lineage>
        <taxon>Bacteria</taxon>
        <taxon>Bacillati</taxon>
        <taxon>Actinomycetota</taxon>
        <taxon>Actinomycetes</taxon>
        <taxon>Kitasatosporales</taxon>
        <taxon>Streptomycetaceae</taxon>
        <taxon>Streptomyces</taxon>
    </lineage>
</organism>
<gene>
    <name evidence="3" type="ORF">SLI_0894</name>
</gene>
<feature type="region of interest" description="Disordered" evidence="1">
    <location>
        <begin position="37"/>
        <end position="73"/>
    </location>
</feature>
<dbReference type="Proteomes" id="UP000014062">
    <property type="component" value="Chromosome"/>
</dbReference>
<feature type="compositionally biased region" description="Basic and acidic residues" evidence="1">
    <location>
        <begin position="41"/>
        <end position="59"/>
    </location>
</feature>
<dbReference type="EMBL" id="CM001889">
    <property type="protein sequence ID" value="EOY45613.1"/>
    <property type="molecule type" value="Genomic_DNA"/>
</dbReference>
<dbReference type="RefSeq" id="WP_016325312.1">
    <property type="nucleotide sequence ID" value="NZ_CM001889.1"/>
</dbReference>
<name>A0A7U9H8R7_STRLI</name>
<reference evidence="4" key="1">
    <citation type="journal article" date="2013" name="Genome Biol. Evol.">
        <title>The genome sequence of Streptomyces lividans 66 reveals a novel tRNA-dependent peptide biosynthetic system within a metal-related genomic island.</title>
        <authorList>
            <person name="Cruz-Morales P."/>
            <person name="Vijgenboom E."/>
            <person name="Iruegas-Bocardo F."/>
            <person name="Girard G."/>
            <person name="Yanez-Guerra L.A."/>
            <person name="Ramos-Aboites H.E."/>
            <person name="Pernodet J.L."/>
            <person name="Anne J."/>
            <person name="van Wezel G.P."/>
            <person name="Barona-Gomez F."/>
        </authorList>
    </citation>
    <scope>NUCLEOTIDE SEQUENCE [LARGE SCALE GENOMIC DNA]</scope>
    <source>
        <strain evidence="4">1326</strain>
    </source>
</reference>
<evidence type="ECO:0000256" key="1">
    <source>
        <dbReference type="SAM" id="MobiDB-lite"/>
    </source>
</evidence>
<protein>
    <submittedName>
        <fullName evidence="3">Heavy metal-associated domain-containing secreted protein</fullName>
    </submittedName>
</protein>
<accession>A0A7U9H8R7</accession>
<feature type="region of interest" description="Disordered" evidence="1">
    <location>
        <begin position="298"/>
        <end position="322"/>
    </location>
</feature>
<sequence length="322" mass="33691">MNTPLRITAFAAVLAAAFGTAYGVGGAADPIRTTAEPAAHAGHDRAGAAGEREADKKAEGNGSAPPGGLQISEGGYSLDLETRSVPVAKESEIRFAVRDSAGRKVTDYRREHGKELHLILASRDLATYRHLHPIRTSDGTWSVDAELPAAGDYRLFADFTPAAKGAEDLTLGADLAVSGRYSPAQPPSVSNVAEVDGYKVALEGGLRSGVSGRLDLTVAKDGRPVTDLQPYLEAYGHLVALRSGDLAYLHVHPNGAPDDGKTKPGPTVSFTATAPSAGSYRLFLDFKHEGKVHTASFTVDAGEASKAPAGSDTAEESEEHQH</sequence>